<keyword evidence="3" id="KW-0732">Signal</keyword>
<dbReference type="Pfam" id="PF18073">
    <property type="entry name" value="Zn_ribbon_LapB"/>
    <property type="match status" value="1"/>
</dbReference>
<feature type="compositionally biased region" description="Basic and acidic residues" evidence="2">
    <location>
        <begin position="264"/>
        <end position="276"/>
    </location>
</feature>
<dbReference type="InterPro" id="IPR020568">
    <property type="entry name" value="Ribosomal_Su5_D2-typ_SF"/>
</dbReference>
<dbReference type="GO" id="GO:0005524">
    <property type="term" value="F:ATP binding"/>
    <property type="evidence" value="ECO:0007669"/>
    <property type="project" value="InterPro"/>
</dbReference>
<evidence type="ECO:0000256" key="1">
    <source>
        <dbReference type="ARBA" id="ARBA00022723"/>
    </source>
</evidence>
<dbReference type="CDD" id="cd01121">
    <property type="entry name" value="RadA_SMS_N"/>
    <property type="match status" value="1"/>
</dbReference>
<organism evidence="5 6">
    <name type="scientific">Tribonema minus</name>
    <dbReference type="NCBI Taxonomy" id="303371"/>
    <lineage>
        <taxon>Eukaryota</taxon>
        <taxon>Sar</taxon>
        <taxon>Stramenopiles</taxon>
        <taxon>Ochrophyta</taxon>
        <taxon>PX clade</taxon>
        <taxon>Xanthophyceae</taxon>
        <taxon>Tribonematales</taxon>
        <taxon>Tribonemataceae</taxon>
        <taxon>Tribonema</taxon>
    </lineage>
</organism>
<dbReference type="GO" id="GO:0000725">
    <property type="term" value="P:recombinational repair"/>
    <property type="evidence" value="ECO:0007669"/>
    <property type="project" value="TreeGrafter"/>
</dbReference>
<evidence type="ECO:0000259" key="4">
    <source>
        <dbReference type="PROSITE" id="PS50162"/>
    </source>
</evidence>
<feature type="compositionally biased region" description="Gly residues" evidence="2">
    <location>
        <begin position="160"/>
        <end position="177"/>
    </location>
</feature>
<comment type="caution">
    <text evidence="5">The sequence shown here is derived from an EMBL/GenBank/DDBJ whole genome shotgun (WGS) entry which is preliminary data.</text>
</comment>
<dbReference type="PANTHER" id="PTHR32472">
    <property type="entry name" value="DNA REPAIR PROTEIN RADA"/>
    <property type="match status" value="1"/>
</dbReference>
<evidence type="ECO:0000256" key="3">
    <source>
        <dbReference type="SAM" id="SignalP"/>
    </source>
</evidence>
<dbReference type="EMBL" id="JAFCMP010000046">
    <property type="protein sequence ID" value="KAG5189640.1"/>
    <property type="molecule type" value="Genomic_DNA"/>
</dbReference>
<feature type="compositionally biased region" description="Acidic residues" evidence="2">
    <location>
        <begin position="64"/>
        <end position="74"/>
    </location>
</feature>
<name>A0A836CK68_9STRA</name>
<keyword evidence="6" id="KW-1185">Reference proteome</keyword>
<feature type="signal peptide" evidence="3">
    <location>
        <begin position="1"/>
        <end position="23"/>
    </location>
</feature>
<keyword evidence="5" id="KW-0378">Hydrolase</keyword>
<accession>A0A836CK68</accession>
<feature type="chain" id="PRO_5032936678" evidence="3">
    <location>
        <begin position="24"/>
        <end position="660"/>
    </location>
</feature>
<feature type="domain" description="RecA family profile 1" evidence="4">
    <location>
        <begin position="202"/>
        <end position="412"/>
    </location>
</feature>
<feature type="region of interest" description="Disordered" evidence="2">
    <location>
        <begin position="56"/>
        <end position="105"/>
    </location>
</feature>
<dbReference type="SUPFAM" id="SSF52540">
    <property type="entry name" value="P-loop containing nucleoside triphosphate hydrolases"/>
    <property type="match status" value="1"/>
</dbReference>
<dbReference type="GO" id="GO:0140664">
    <property type="term" value="F:ATP-dependent DNA damage sensor activity"/>
    <property type="evidence" value="ECO:0007669"/>
    <property type="project" value="InterPro"/>
</dbReference>
<proteinExistence type="predicted"/>
<dbReference type="SMART" id="SM00382">
    <property type="entry name" value="AAA"/>
    <property type="match status" value="1"/>
</dbReference>
<sequence length="660" mass="68895">MTRIVGSLGGLLVAAASLGVCCSLRRPRRHLCLEAGNVHHERPKCRHLRLWPARSSRLRSSADGDNEEDFDDDEPMPRPPPGTRPRFISYGLQSRSAPSTRKALGSGSKTHATVYVCEVCGAEQVQWVGRCPTCKEWNSVREHKVRRDGGGGPSRRSSSGSGGGAQRGGGGGGGGAAGWLVPGADGYGIATRLTDITSEEAQRRVELPGAAEFARVLGGGLVPGSMVMIGGDPGVGKSTLLLQLAGRLAGGAAAAAAADAGVSDTEHASSNDADKAADDDELQQRALSDDAEGAAAAAAAAPPAAAAAASIGSVVYVSGEESTGQIAARAQRLGLQSPNLYLLAETDIHMICDGLEAMCPPPALVVIDSIQTMQSPDLSSAAGSTTQVRDTASCLLRLAKSTDIAVVIIGHVTKSGDIAGPRTVEHMVDTVLYLEGDPLNAYRLLRSVKNRFGSCHEIGVFEMTSLGLQEVANPSLLFTSTALGDDDEDGEGGGQAPDGTAVLVAMEGTRPLLCEALVTPSRMVAPRRAAEGVGQQRLQLLLAVLQRRLRYPTSSREVYVNVVGGLRLQGELRMVQQLQRRIAEAGKYGFKRVVVPAGRGAGSRCVTVANDLEIRKAATEVQSIGFGINHLVFKRIVVPAGRGAGSRCVHAAANKEGLYY</sequence>
<evidence type="ECO:0000313" key="5">
    <source>
        <dbReference type="EMBL" id="KAG5189640.1"/>
    </source>
</evidence>
<feature type="region of interest" description="Disordered" evidence="2">
    <location>
        <begin position="143"/>
        <end position="177"/>
    </location>
</feature>
<dbReference type="GO" id="GO:0046872">
    <property type="term" value="F:metal ion binding"/>
    <property type="evidence" value="ECO:0007669"/>
    <property type="project" value="UniProtKB-KW"/>
</dbReference>
<dbReference type="InterPro" id="IPR020588">
    <property type="entry name" value="RecA_ATP-bd"/>
</dbReference>
<evidence type="ECO:0000256" key="2">
    <source>
        <dbReference type="SAM" id="MobiDB-lite"/>
    </source>
</evidence>
<dbReference type="InterPro" id="IPR041166">
    <property type="entry name" value="Rubredoxin_2"/>
</dbReference>
<dbReference type="GO" id="GO:0003677">
    <property type="term" value="F:DNA binding"/>
    <property type="evidence" value="ECO:0007669"/>
    <property type="project" value="InterPro"/>
</dbReference>
<dbReference type="AlphaFoldDB" id="A0A836CK68"/>
<feature type="region of interest" description="Disordered" evidence="2">
    <location>
        <begin position="263"/>
        <end position="282"/>
    </location>
</feature>
<dbReference type="SUPFAM" id="SSF54211">
    <property type="entry name" value="Ribosomal protein S5 domain 2-like"/>
    <property type="match status" value="1"/>
</dbReference>
<dbReference type="InterPro" id="IPR003593">
    <property type="entry name" value="AAA+_ATPase"/>
</dbReference>
<protein>
    <submittedName>
        <fullName evidence="5">P-loop containing nucleoside triphosphate hydrolase protein</fullName>
    </submittedName>
</protein>
<dbReference type="InterPro" id="IPR027417">
    <property type="entry name" value="P-loop_NTPase"/>
</dbReference>
<dbReference type="Proteomes" id="UP000664859">
    <property type="component" value="Unassembled WGS sequence"/>
</dbReference>
<evidence type="ECO:0000313" key="6">
    <source>
        <dbReference type="Proteomes" id="UP000664859"/>
    </source>
</evidence>
<keyword evidence="1" id="KW-0479">Metal-binding</keyword>
<reference evidence="5" key="1">
    <citation type="submission" date="2021-02" db="EMBL/GenBank/DDBJ databases">
        <title>First Annotated Genome of the Yellow-green Alga Tribonema minus.</title>
        <authorList>
            <person name="Mahan K.M."/>
        </authorList>
    </citation>
    <scope>NUCLEOTIDE SEQUENCE</scope>
    <source>
        <strain evidence="5">UTEX B ZZ1240</strain>
    </source>
</reference>
<dbReference type="Pfam" id="PF13481">
    <property type="entry name" value="AAA_25"/>
    <property type="match status" value="1"/>
</dbReference>
<dbReference type="GO" id="GO:0016787">
    <property type="term" value="F:hydrolase activity"/>
    <property type="evidence" value="ECO:0007669"/>
    <property type="project" value="UniProtKB-KW"/>
</dbReference>
<dbReference type="PROSITE" id="PS50162">
    <property type="entry name" value="RECA_2"/>
    <property type="match status" value="1"/>
</dbReference>
<dbReference type="PANTHER" id="PTHR32472:SF10">
    <property type="entry name" value="DNA REPAIR PROTEIN RADA-LIKE PROTEIN"/>
    <property type="match status" value="1"/>
</dbReference>
<gene>
    <name evidence="5" type="ORF">JKP88DRAFT_300875</name>
</gene>
<dbReference type="Gene3D" id="3.40.50.300">
    <property type="entry name" value="P-loop containing nucleotide triphosphate hydrolases"/>
    <property type="match status" value="2"/>
</dbReference>
<dbReference type="OrthoDB" id="41505at2759"/>